<organism evidence="2 3">
    <name type="scientific">Glossina pallidipes</name>
    <name type="common">Tsetse fly</name>
    <dbReference type="NCBI Taxonomy" id="7398"/>
    <lineage>
        <taxon>Eukaryota</taxon>
        <taxon>Metazoa</taxon>
        <taxon>Ecdysozoa</taxon>
        <taxon>Arthropoda</taxon>
        <taxon>Hexapoda</taxon>
        <taxon>Insecta</taxon>
        <taxon>Pterygota</taxon>
        <taxon>Neoptera</taxon>
        <taxon>Endopterygota</taxon>
        <taxon>Diptera</taxon>
        <taxon>Brachycera</taxon>
        <taxon>Muscomorpha</taxon>
        <taxon>Hippoboscoidea</taxon>
        <taxon>Glossinidae</taxon>
        <taxon>Glossina</taxon>
    </lineage>
</organism>
<sequence length="126" mass="14419">MSIINFWRNLHISIFIGFIAIYGLTQAKVEVRKKSNNSIFVSRTSIEMNSTTNPKPRSRVSKLLLGSPNDNDKEYDIVEDKVLRLCEELENESRKLLFDTKSTFVAGMIKEYSLSEGSNKLVARKD</sequence>
<keyword evidence="1" id="KW-0472">Membrane</keyword>
<evidence type="ECO:0000313" key="2">
    <source>
        <dbReference type="EnsemblMetazoa" id="GPAI028828-PA"/>
    </source>
</evidence>
<keyword evidence="3" id="KW-1185">Reference proteome</keyword>
<dbReference type="Proteomes" id="UP000092445">
    <property type="component" value="Unassembled WGS sequence"/>
</dbReference>
<keyword evidence="1" id="KW-1133">Transmembrane helix</keyword>
<dbReference type="EnsemblMetazoa" id="GPAI028828-RA">
    <property type="protein sequence ID" value="GPAI028828-PA"/>
    <property type="gene ID" value="GPAI028828"/>
</dbReference>
<feature type="transmembrane region" description="Helical" evidence="1">
    <location>
        <begin position="6"/>
        <end position="25"/>
    </location>
</feature>
<reference evidence="3" key="1">
    <citation type="submission" date="2014-03" db="EMBL/GenBank/DDBJ databases">
        <authorList>
            <person name="Aksoy S."/>
            <person name="Warren W."/>
            <person name="Wilson R.K."/>
        </authorList>
    </citation>
    <scope>NUCLEOTIDE SEQUENCE [LARGE SCALE GENOMIC DNA]</scope>
    <source>
        <strain evidence="3">IAEA</strain>
    </source>
</reference>
<proteinExistence type="predicted"/>
<protein>
    <submittedName>
        <fullName evidence="2">Uncharacterized protein</fullName>
    </submittedName>
</protein>
<reference evidence="2" key="2">
    <citation type="submission" date="2020-05" db="UniProtKB">
        <authorList>
            <consortium name="EnsemblMetazoa"/>
        </authorList>
    </citation>
    <scope>IDENTIFICATION</scope>
    <source>
        <strain evidence="2">IAEA</strain>
    </source>
</reference>
<accession>A0A1A9ZYC0</accession>
<name>A0A1A9ZYC0_GLOPL</name>
<dbReference type="VEuPathDB" id="VectorBase:GPAI028828"/>
<dbReference type="AlphaFoldDB" id="A0A1A9ZYC0"/>
<evidence type="ECO:0000256" key="1">
    <source>
        <dbReference type="SAM" id="Phobius"/>
    </source>
</evidence>
<evidence type="ECO:0000313" key="3">
    <source>
        <dbReference type="Proteomes" id="UP000092445"/>
    </source>
</evidence>
<keyword evidence="1" id="KW-0812">Transmembrane</keyword>